<proteinExistence type="predicted"/>
<dbReference type="GeneID" id="109535894"/>
<organism evidence="6 7">
    <name type="scientific">Dendroctonus ponderosae</name>
    <name type="common">Mountain pine beetle</name>
    <dbReference type="NCBI Taxonomy" id="77166"/>
    <lineage>
        <taxon>Eukaryota</taxon>
        <taxon>Metazoa</taxon>
        <taxon>Ecdysozoa</taxon>
        <taxon>Arthropoda</taxon>
        <taxon>Hexapoda</taxon>
        <taxon>Insecta</taxon>
        <taxon>Pterygota</taxon>
        <taxon>Neoptera</taxon>
        <taxon>Endopterygota</taxon>
        <taxon>Coleoptera</taxon>
        <taxon>Polyphaga</taxon>
        <taxon>Cucujiformia</taxon>
        <taxon>Curculionidae</taxon>
        <taxon>Scolytinae</taxon>
        <taxon>Dendroctonus</taxon>
    </lineage>
</organism>
<feature type="domain" description="C2H2-type" evidence="5">
    <location>
        <begin position="87"/>
        <end position="109"/>
    </location>
</feature>
<feature type="domain" description="C2H2-type" evidence="5">
    <location>
        <begin position="49"/>
        <end position="77"/>
    </location>
</feature>
<keyword evidence="2 4" id="KW-0863">Zinc-finger</keyword>
<dbReference type="FunFam" id="3.30.160.60:FF:000446">
    <property type="entry name" value="Zinc finger protein"/>
    <property type="match status" value="1"/>
</dbReference>
<protein>
    <recommendedName>
        <fullName evidence="5">C2H2-type domain-containing protein</fullName>
    </recommendedName>
</protein>
<keyword evidence="7" id="KW-1185">Reference proteome</keyword>
<dbReference type="Proteomes" id="UP000019118">
    <property type="component" value="Unassembled WGS sequence"/>
</dbReference>
<dbReference type="GO" id="GO:0008270">
    <property type="term" value="F:zinc ion binding"/>
    <property type="evidence" value="ECO:0007669"/>
    <property type="project" value="UniProtKB-KW"/>
</dbReference>
<reference evidence="6" key="2">
    <citation type="submission" date="2024-08" db="UniProtKB">
        <authorList>
            <consortium name="EnsemblMetazoa"/>
        </authorList>
    </citation>
    <scope>IDENTIFICATION</scope>
</reference>
<evidence type="ECO:0000313" key="6">
    <source>
        <dbReference type="EnsemblMetazoa" id="XP_019757479.1"/>
    </source>
</evidence>
<evidence type="ECO:0000256" key="3">
    <source>
        <dbReference type="ARBA" id="ARBA00022833"/>
    </source>
</evidence>
<evidence type="ECO:0000256" key="2">
    <source>
        <dbReference type="ARBA" id="ARBA00022771"/>
    </source>
</evidence>
<dbReference type="KEGG" id="dpa:109535894"/>
<name>A0AAR5P8R2_DENPD</name>
<dbReference type="PANTHER" id="PTHR33936:SF24">
    <property type="entry name" value="C2H2-TYPE DOMAIN-CONTAINING PROTEIN"/>
    <property type="match status" value="1"/>
</dbReference>
<evidence type="ECO:0000313" key="7">
    <source>
        <dbReference type="Proteomes" id="UP000019118"/>
    </source>
</evidence>
<evidence type="ECO:0000256" key="4">
    <source>
        <dbReference type="PROSITE-ProRule" id="PRU00042"/>
    </source>
</evidence>
<dbReference type="AlphaFoldDB" id="A0AAR5P8R2"/>
<sequence length="808" mass="93511">MEDKTQIFLCGICKGPSFSTRFSLRAHVKKFHPGKVEELVPKKTYNISAVCDKCNKAFSQYSSMRQHVRNFHPDEIEVLSKYKCYPYKCPECPKQFSGVTNFNAHKKIHQTKIVTGNRSNQLKCPLCKYEDNLKSKLIHHFEENHQIVVKSENMQFDSEEQFDIWKLEEEKSTKSCFIKKRGAKTTLNGTKTTYVCHRSGKYISKGKGERNLKCQGSNKINAFCPAGMSMTQKANICSVDYIKTHVGHQNDLAHLFLSYEDKQKIASKIAENIPLSVILDEVRDSTSTTKTDRIHLLTKKDLFNIKQTNNLNARPVRHRNEAISVQTWVDELQKSNCVVFYKAQDELCEGYPHLKSQDFLLILMTDGQKEMLNKFGRDCICIDGTFGSNCYGFDLVTLLVLDDMREGFPCSFLISSRTDAEVMSIFFYFIGQSLETQVSPKVFMSDTSESFFKAWLRVMGPPKYRLFCTWHVERAWKENLTKITSKETEVLVHQQLRTLLEETDKQAFSVMLNTFLNSLSENESTLDFLNYFKANFANKAEAWANCYRLHTGLDTNIHIERMHHTIKNIYLNGKHKRLDKAINAVLKFVRDQLFDRLITVQKGKLCGKLRELKSRHQASQKLNSNLVMKIETGWQVPSNTTQELYFVEQRKLHCNCKIICQECDACLHQYSCTCIDSSVRYNMCKHIHLVCTHEKHLLDENCTLNDIQEMDIDQADDTVVIQESTCENEIEDLVSKENRRDISKLDQDKLYLKHWVCAQIDRVSTVPEFIKVKDIIAPVEAALNTIKVYNSRPCKKTRKSPHNKNIDE</sequence>
<dbReference type="InterPro" id="IPR013087">
    <property type="entry name" value="Znf_C2H2_type"/>
</dbReference>
<dbReference type="InterPro" id="IPR036236">
    <property type="entry name" value="Znf_C2H2_sf"/>
</dbReference>
<dbReference type="GO" id="GO:0005634">
    <property type="term" value="C:nucleus"/>
    <property type="evidence" value="ECO:0007669"/>
    <property type="project" value="UniProtKB-ARBA"/>
</dbReference>
<dbReference type="InterPro" id="IPR018289">
    <property type="entry name" value="MULE_transposase_dom"/>
</dbReference>
<dbReference type="Pfam" id="PF10551">
    <property type="entry name" value="MULE"/>
    <property type="match status" value="1"/>
</dbReference>
<accession>A0AAR5P8R2</accession>
<dbReference type="EnsemblMetazoa" id="XM_019901920.1">
    <property type="protein sequence ID" value="XP_019757479.1"/>
    <property type="gene ID" value="LOC109535894"/>
</dbReference>
<dbReference type="PROSITE" id="PS00028">
    <property type="entry name" value="ZINC_FINGER_C2H2_1"/>
    <property type="match status" value="2"/>
</dbReference>
<reference evidence="7" key="1">
    <citation type="journal article" date="2013" name="Genome Biol.">
        <title>Draft genome of the mountain pine beetle, Dendroctonus ponderosae Hopkins, a major forest pest.</title>
        <authorList>
            <person name="Keeling C.I."/>
            <person name="Yuen M.M."/>
            <person name="Liao N.Y."/>
            <person name="Docking T.R."/>
            <person name="Chan S.K."/>
            <person name="Taylor G.A."/>
            <person name="Palmquist D.L."/>
            <person name="Jackman S.D."/>
            <person name="Nguyen A."/>
            <person name="Li M."/>
            <person name="Henderson H."/>
            <person name="Janes J.K."/>
            <person name="Zhao Y."/>
            <person name="Pandoh P."/>
            <person name="Moore R."/>
            <person name="Sperling F.A."/>
            <person name="Huber D.P."/>
            <person name="Birol I."/>
            <person name="Jones S.J."/>
            <person name="Bohlmann J."/>
        </authorList>
    </citation>
    <scope>NUCLEOTIDE SEQUENCE</scope>
</reference>
<dbReference type="PANTHER" id="PTHR33936">
    <property type="entry name" value="PROTEIN CBG17840"/>
    <property type="match status" value="1"/>
</dbReference>
<keyword evidence="3" id="KW-0862">Zinc</keyword>
<keyword evidence="1" id="KW-0479">Metal-binding</keyword>
<dbReference type="SMART" id="SM00355">
    <property type="entry name" value="ZnF_C2H2"/>
    <property type="match status" value="4"/>
</dbReference>
<dbReference type="PROSITE" id="PS50157">
    <property type="entry name" value="ZINC_FINGER_C2H2_2"/>
    <property type="match status" value="2"/>
</dbReference>
<evidence type="ECO:0000256" key="1">
    <source>
        <dbReference type="ARBA" id="ARBA00022723"/>
    </source>
</evidence>
<dbReference type="InterPro" id="IPR052797">
    <property type="entry name" value="RegFact_GeneExpr_CellDeath"/>
</dbReference>
<dbReference type="Gene3D" id="3.30.160.60">
    <property type="entry name" value="Classic Zinc Finger"/>
    <property type="match status" value="2"/>
</dbReference>
<dbReference type="SUPFAM" id="SSF57667">
    <property type="entry name" value="beta-beta-alpha zinc fingers"/>
    <property type="match status" value="1"/>
</dbReference>
<evidence type="ECO:0000259" key="5">
    <source>
        <dbReference type="PROSITE" id="PS50157"/>
    </source>
</evidence>